<organism evidence="3 4">
    <name type="scientific">Actinomadura napierensis</name>
    <dbReference type="NCBI Taxonomy" id="267854"/>
    <lineage>
        <taxon>Bacteria</taxon>
        <taxon>Bacillati</taxon>
        <taxon>Actinomycetota</taxon>
        <taxon>Actinomycetes</taxon>
        <taxon>Streptosporangiales</taxon>
        <taxon>Thermomonosporaceae</taxon>
        <taxon>Actinomadura</taxon>
    </lineage>
</organism>
<keyword evidence="4" id="KW-1185">Reference proteome</keyword>
<accession>A0ABP5LLS5</accession>
<evidence type="ECO:0000259" key="2">
    <source>
        <dbReference type="Pfam" id="PF07179"/>
    </source>
</evidence>
<reference evidence="4" key="1">
    <citation type="journal article" date="2019" name="Int. J. Syst. Evol. Microbiol.">
        <title>The Global Catalogue of Microorganisms (GCM) 10K type strain sequencing project: providing services to taxonomists for standard genome sequencing and annotation.</title>
        <authorList>
            <consortium name="The Broad Institute Genomics Platform"/>
            <consortium name="The Broad Institute Genome Sequencing Center for Infectious Disease"/>
            <person name="Wu L."/>
            <person name="Ma J."/>
        </authorList>
    </citation>
    <scope>NUCLEOTIDE SEQUENCE [LARGE SCALE GENOMIC DNA]</scope>
    <source>
        <strain evidence="4">JCM 13850</strain>
    </source>
</reference>
<name>A0ABP5LLS5_9ACTN</name>
<protein>
    <recommendedName>
        <fullName evidence="2">SseB protein N-terminal domain-containing protein</fullName>
    </recommendedName>
</protein>
<comment type="caution">
    <text evidence="3">The sequence shown here is derived from an EMBL/GenBank/DDBJ whole genome shotgun (WGS) entry which is preliminary data.</text>
</comment>
<sequence>MHSLEPGEEQDRIKRQGDSPTRGLAAPITNSIGLDVFVPIGSDETTQAGDQEVYYEVRSLSGGGPVLPIYTSESILSTTLGEEQRFAQTDIIELLRQVEGRVPLVVNPVLAAQVNSPDLQAAQYREDGK</sequence>
<evidence type="ECO:0000313" key="4">
    <source>
        <dbReference type="Proteomes" id="UP001501020"/>
    </source>
</evidence>
<dbReference type="EMBL" id="BAAAMR010000053">
    <property type="protein sequence ID" value="GAA2149733.1"/>
    <property type="molecule type" value="Genomic_DNA"/>
</dbReference>
<feature type="domain" description="SseB protein N-terminal" evidence="2">
    <location>
        <begin position="35"/>
        <end position="110"/>
    </location>
</feature>
<evidence type="ECO:0000256" key="1">
    <source>
        <dbReference type="SAM" id="MobiDB-lite"/>
    </source>
</evidence>
<dbReference type="Pfam" id="PF07179">
    <property type="entry name" value="SseB"/>
    <property type="match status" value="1"/>
</dbReference>
<dbReference type="Proteomes" id="UP001501020">
    <property type="component" value="Unassembled WGS sequence"/>
</dbReference>
<feature type="region of interest" description="Disordered" evidence="1">
    <location>
        <begin position="1"/>
        <end position="27"/>
    </location>
</feature>
<evidence type="ECO:0000313" key="3">
    <source>
        <dbReference type="EMBL" id="GAA2149733.1"/>
    </source>
</evidence>
<proteinExistence type="predicted"/>
<dbReference type="InterPro" id="IPR009839">
    <property type="entry name" value="SseB_N"/>
</dbReference>
<gene>
    <name evidence="3" type="ORF">GCM10009727_53450</name>
</gene>